<gene>
    <name evidence="2" type="ORF">CPLU01_13890</name>
</gene>
<evidence type="ECO:0000313" key="2">
    <source>
        <dbReference type="EMBL" id="KAF6816329.1"/>
    </source>
</evidence>
<dbReference type="Proteomes" id="UP000654918">
    <property type="component" value="Unassembled WGS sequence"/>
</dbReference>
<organism evidence="2 3">
    <name type="scientific">Colletotrichum plurivorum</name>
    <dbReference type="NCBI Taxonomy" id="2175906"/>
    <lineage>
        <taxon>Eukaryota</taxon>
        <taxon>Fungi</taxon>
        <taxon>Dikarya</taxon>
        <taxon>Ascomycota</taxon>
        <taxon>Pezizomycotina</taxon>
        <taxon>Sordariomycetes</taxon>
        <taxon>Hypocreomycetidae</taxon>
        <taxon>Glomerellales</taxon>
        <taxon>Glomerellaceae</taxon>
        <taxon>Colletotrichum</taxon>
        <taxon>Colletotrichum orchidearum species complex</taxon>
    </lineage>
</organism>
<protein>
    <recommendedName>
        <fullName evidence="4">C2H2-type domain-containing protein</fullName>
    </recommendedName>
</protein>
<evidence type="ECO:0000313" key="3">
    <source>
        <dbReference type="Proteomes" id="UP000654918"/>
    </source>
</evidence>
<feature type="region of interest" description="Disordered" evidence="1">
    <location>
        <begin position="36"/>
        <end position="104"/>
    </location>
</feature>
<feature type="region of interest" description="Disordered" evidence="1">
    <location>
        <begin position="254"/>
        <end position="319"/>
    </location>
</feature>
<dbReference type="EMBL" id="WIGO01000338">
    <property type="protein sequence ID" value="KAF6816329.1"/>
    <property type="molecule type" value="Genomic_DNA"/>
</dbReference>
<evidence type="ECO:0000256" key="1">
    <source>
        <dbReference type="SAM" id="MobiDB-lite"/>
    </source>
</evidence>
<keyword evidence="3" id="KW-1185">Reference proteome</keyword>
<feature type="compositionally biased region" description="Polar residues" evidence="1">
    <location>
        <begin position="53"/>
        <end position="77"/>
    </location>
</feature>
<accession>A0A8H6JNB4</accession>
<name>A0A8H6JNB4_9PEZI</name>
<dbReference type="PANTHER" id="PTHR38166">
    <property type="entry name" value="C2H2-TYPE DOMAIN-CONTAINING PROTEIN-RELATED"/>
    <property type="match status" value="1"/>
</dbReference>
<feature type="compositionally biased region" description="Polar residues" evidence="1">
    <location>
        <begin position="262"/>
        <end position="273"/>
    </location>
</feature>
<feature type="region of interest" description="Disordered" evidence="1">
    <location>
        <begin position="538"/>
        <end position="579"/>
    </location>
</feature>
<comment type="caution">
    <text evidence="2">The sequence shown here is derived from an EMBL/GenBank/DDBJ whole genome shotgun (WGS) entry which is preliminary data.</text>
</comment>
<dbReference type="PANTHER" id="PTHR38166:SF1">
    <property type="entry name" value="C2H2-TYPE DOMAIN-CONTAINING PROTEIN"/>
    <property type="match status" value="1"/>
</dbReference>
<evidence type="ECO:0008006" key="4">
    <source>
        <dbReference type="Google" id="ProtNLM"/>
    </source>
</evidence>
<feature type="compositionally biased region" description="Low complexity" evidence="1">
    <location>
        <begin position="551"/>
        <end position="565"/>
    </location>
</feature>
<sequence length="671" mass="74464">MAHRYDEATAVACQHEKDGRLLRFPEISYLRGKWQEPATSAHHSHLQPHVDDSQSWGTMSISDSKSHFTTFSGPQRKTTIHSTTTPSTSRPPSPTSASQSPQEDMEQYLVGIGSQAKSSGLGVFGDSIPIRPRFSQLPERDIPQQEIGTPMEGDDEGHSGTAIWTPQVCDSREASDSDSDGQGFDLDLEKSANIALATCFGVSLSRLARPFRVIEAFSGFKDRCSDILKDEECFTTIDWDDDGFSCFDVEESPEGYHEGGYDQTSNRPQQAQSRAGKRPAEDDGNYHGPDEPGTNPQRDPVTKTRGPYKKRRFSHDYSCPFRKRNPKRFNARDHHACANVSYENMTTLKRHVQADHCITYCKYCQQPFGSERGRLYSNHPPEVCMSNRQLRIGLDPPTDPEDGVRSSVKRMLPSRAQGSKIDDWESLWRALFPGDQVVPSPREQPRVLDRGNLLTGFALDFEPLIEHHEAAFDGYKDCVTRIADDVFDVFRHRTGFASQAQLHSYAQLVKEAIHKNLKVLLKDSMYAVYQAPAEPQLSEQRSPFGRGPIINTGGLSGSSNTSPGLILTPQASPPRARIDSNNRLSKTEIFLPATSIQHINIACVDNVQSSGASDPTGSMVMQSWDFDSLESLMNGDSQGGIVTGLSMFSSYPDFGLDTGLDGNPDFDLPFL</sequence>
<dbReference type="AlphaFoldDB" id="A0A8H6JNB4"/>
<feature type="compositionally biased region" description="Basic and acidic residues" evidence="1">
    <location>
        <begin position="278"/>
        <end position="290"/>
    </location>
</feature>
<proteinExistence type="predicted"/>
<reference evidence="2" key="1">
    <citation type="journal article" date="2020" name="Phytopathology">
        <title>Genome Sequence Resources of Colletotrichum truncatum, C. plurivorum, C. musicola, and C. sojae: Four Species Pathogenic to Soybean (Glycine max).</title>
        <authorList>
            <person name="Rogerio F."/>
            <person name="Boufleur T.R."/>
            <person name="Ciampi-Guillardi M."/>
            <person name="Sukno S.A."/>
            <person name="Thon M.R."/>
            <person name="Massola Junior N.S."/>
            <person name="Baroncelli R."/>
        </authorList>
    </citation>
    <scope>NUCLEOTIDE SEQUENCE</scope>
    <source>
        <strain evidence="2">LFN00145</strain>
    </source>
</reference>